<sequence length="273" mass="30230">MEIRFLGTGGGRFTTMFQKRFTGGFRIDGFDNYIHLDPGPGALLLSNQLGLSPIVLNAIVLSHAHPDHYTDVEPLIEAMTKAGTRDRGVLLSSKSGVETIDGYGPVISKYHRDMAGDVKVLDNDLVFELKNKVKIKSFKVHHSDPSSCGVRVETPNGDIGYTGDTTYFDKLPNKLKGVRVLIMNVTRPLNSDINYHLSTNEAIKLISKVQPEIAIMTHFGYNMLESGVEEQACIVQGETDVDTIAAEDFMKVVVEKEIKTTKRQSKLIDFKAI</sequence>
<keyword evidence="3" id="KW-1185">Reference proteome</keyword>
<dbReference type="PANTHER" id="PTHR42663">
    <property type="entry name" value="HYDROLASE C777.06C-RELATED-RELATED"/>
    <property type="match status" value="1"/>
</dbReference>
<comment type="caution">
    <text evidence="2">The sequence shown here is derived from an EMBL/GenBank/DDBJ whole genome shotgun (WGS) entry which is preliminary data.</text>
</comment>
<reference evidence="2 3" key="1">
    <citation type="submission" date="2016-12" db="EMBL/GenBank/DDBJ databases">
        <title>Discovery of methanogenic haloarchaea.</title>
        <authorList>
            <person name="Sorokin D.Y."/>
            <person name="Makarova K.S."/>
            <person name="Abbas B."/>
            <person name="Ferrer M."/>
            <person name="Golyshin P.N."/>
        </authorList>
    </citation>
    <scope>NUCLEOTIDE SEQUENCE [LARGE SCALE GENOMIC DNA]</scope>
    <source>
        <strain evidence="2">AMET1</strain>
    </source>
</reference>
<dbReference type="SUPFAM" id="SSF56281">
    <property type="entry name" value="Metallo-hydrolase/oxidoreductase"/>
    <property type="match status" value="1"/>
</dbReference>
<organism evidence="2 3">
    <name type="scientific">Methanonatronarchaeum thermophilum</name>
    <dbReference type="NCBI Taxonomy" id="1927129"/>
    <lineage>
        <taxon>Archaea</taxon>
        <taxon>Methanobacteriati</taxon>
        <taxon>Methanobacteriota</taxon>
        <taxon>Methanonatronarchaeia</taxon>
        <taxon>Methanonatronarchaeales</taxon>
        <taxon>Methanonatronarchaeaceae</taxon>
        <taxon>Methanonatronarchaeum</taxon>
    </lineage>
</organism>
<dbReference type="Proteomes" id="UP000195137">
    <property type="component" value="Unassembled WGS sequence"/>
</dbReference>
<dbReference type="AlphaFoldDB" id="A0A1Y3GC31"/>
<dbReference type="Pfam" id="PF12706">
    <property type="entry name" value="Lactamase_B_2"/>
    <property type="match status" value="1"/>
</dbReference>
<dbReference type="Gene3D" id="3.60.15.10">
    <property type="entry name" value="Ribonuclease Z/Hydroxyacylglutathione hydrolase-like"/>
    <property type="match status" value="1"/>
</dbReference>
<dbReference type="InterPro" id="IPR001279">
    <property type="entry name" value="Metallo-B-lactamas"/>
</dbReference>
<dbReference type="SMART" id="SM00849">
    <property type="entry name" value="Lactamase_B"/>
    <property type="match status" value="1"/>
</dbReference>
<protein>
    <submittedName>
        <fullName evidence="2">Metal-dependent hydrolase of the beta-lactamase superfamily</fullName>
    </submittedName>
</protein>
<dbReference type="PANTHER" id="PTHR42663:SF6">
    <property type="entry name" value="HYDROLASE C777.06C-RELATED"/>
    <property type="match status" value="1"/>
</dbReference>
<gene>
    <name evidence="2" type="ORF">AMET1_0451</name>
</gene>
<name>A0A1Y3GC31_9EURY</name>
<dbReference type="GO" id="GO:0016787">
    <property type="term" value="F:hydrolase activity"/>
    <property type="evidence" value="ECO:0007669"/>
    <property type="project" value="UniProtKB-KW"/>
</dbReference>
<proteinExistence type="predicted"/>
<accession>A0A1Y3GC31</accession>
<evidence type="ECO:0000259" key="1">
    <source>
        <dbReference type="SMART" id="SM00849"/>
    </source>
</evidence>
<keyword evidence="2" id="KW-0378">Hydrolase</keyword>
<dbReference type="EMBL" id="MRZU01000003">
    <property type="protein sequence ID" value="OUJ18800.1"/>
    <property type="molecule type" value="Genomic_DNA"/>
</dbReference>
<evidence type="ECO:0000313" key="2">
    <source>
        <dbReference type="EMBL" id="OUJ18800.1"/>
    </source>
</evidence>
<dbReference type="RefSeq" id="WP_086636859.1">
    <property type="nucleotide sequence ID" value="NZ_MRZU01000003.1"/>
</dbReference>
<feature type="domain" description="Metallo-beta-lactamase" evidence="1">
    <location>
        <begin position="11"/>
        <end position="218"/>
    </location>
</feature>
<dbReference type="OrthoDB" id="73420at2157"/>
<evidence type="ECO:0000313" key="3">
    <source>
        <dbReference type="Proteomes" id="UP000195137"/>
    </source>
</evidence>
<dbReference type="InterPro" id="IPR036866">
    <property type="entry name" value="RibonucZ/Hydroxyglut_hydro"/>
</dbReference>